<reference evidence="4 5" key="1">
    <citation type="submission" date="2013-04" db="EMBL/GenBank/DDBJ databases">
        <title>The Genome Sequence of Parabacteroides gordonii DSM 23371.</title>
        <authorList>
            <consortium name="The Broad Institute Genomics Platform"/>
            <person name="Earl A."/>
            <person name="Ward D."/>
            <person name="Feldgarden M."/>
            <person name="Gevers D."/>
            <person name="Martens E."/>
            <person name="Sakamoto M."/>
            <person name="Benno Y."/>
            <person name="Suzuki N."/>
            <person name="Matsunaga N."/>
            <person name="Koshihara K."/>
            <person name="Seki M."/>
            <person name="Komiya H."/>
            <person name="Walker B."/>
            <person name="Young S."/>
            <person name="Zeng Q."/>
            <person name="Gargeya S."/>
            <person name="Fitzgerald M."/>
            <person name="Haas B."/>
            <person name="Abouelleil A."/>
            <person name="Allen A.W."/>
            <person name="Alvarado L."/>
            <person name="Arachchi H.M."/>
            <person name="Berlin A.M."/>
            <person name="Chapman S.B."/>
            <person name="Gainer-Dewar J."/>
            <person name="Goldberg J."/>
            <person name="Griggs A."/>
            <person name="Gujja S."/>
            <person name="Hansen M."/>
            <person name="Howarth C."/>
            <person name="Imamovic A."/>
            <person name="Ireland A."/>
            <person name="Larimer J."/>
            <person name="McCowan C."/>
            <person name="Murphy C."/>
            <person name="Pearson M."/>
            <person name="Poon T.W."/>
            <person name="Priest M."/>
            <person name="Roberts A."/>
            <person name="Saif S."/>
            <person name="Shea T."/>
            <person name="Sisk P."/>
            <person name="Sykes S."/>
            <person name="Wortman J."/>
            <person name="Nusbaum C."/>
            <person name="Birren B."/>
        </authorList>
    </citation>
    <scope>NUCLEOTIDE SEQUENCE [LARGE SCALE GENOMIC DNA]</scope>
    <source>
        <strain evidence="4 5">MS-1</strain>
    </source>
</reference>
<dbReference type="InterPro" id="IPR037359">
    <property type="entry name" value="NST/OST"/>
</dbReference>
<evidence type="ECO:0000256" key="2">
    <source>
        <dbReference type="ARBA" id="ARBA00023180"/>
    </source>
</evidence>
<feature type="domain" description="Sulfotransferase" evidence="3">
    <location>
        <begin position="29"/>
        <end position="246"/>
    </location>
</feature>
<dbReference type="InterPro" id="IPR027417">
    <property type="entry name" value="P-loop_NTPase"/>
</dbReference>
<dbReference type="RefSeq" id="WP_028729237.1">
    <property type="nucleotide sequence ID" value="NZ_KE386763.1"/>
</dbReference>
<dbReference type="PATRIC" id="fig|1203610.3.peg.4329"/>
<evidence type="ECO:0000259" key="3">
    <source>
        <dbReference type="Pfam" id="PF00685"/>
    </source>
</evidence>
<dbReference type="EMBL" id="AQHW01000025">
    <property type="protein sequence ID" value="KKB49190.1"/>
    <property type="molecule type" value="Genomic_DNA"/>
</dbReference>
<gene>
    <name evidence="4" type="ORF">HMPREF1536_04254</name>
</gene>
<dbReference type="InterPro" id="IPR000863">
    <property type="entry name" value="Sulfotransferase_dom"/>
</dbReference>
<dbReference type="AlphaFoldDB" id="A0A0F5IVB5"/>
<sequence length="296" mass="35539">MKAAIKKIKMIYIIRYVCASLVGKADKKIDFLIIGAQKCGTSALFDYMDKHPFCTGAVNKERLLFTKYYKKKLGLKRLVGYFSFGKLFKNKGKCLFFEATPDNIYEEDVPERIFHYNPQIKMILLVREPVSRAISEYNMACWYATEKNKCVREDPEHEYFDRLKQPDKYPFEWFIKEELRKMDETGSCTSSAFHYPDFIRHGLYSDQLERYYRYFNPDQLLILEDKELKLNKKQTLFRIEDFLKIPHYNWVESDLVNSNIGVYTQQISAECKLFLKQFYKPWNEKFYEMTGKRMDW</sequence>
<proteinExistence type="predicted"/>
<dbReference type="PANTHER" id="PTHR10605">
    <property type="entry name" value="HEPARAN SULFATE SULFOTRANSFERASE"/>
    <property type="match status" value="1"/>
</dbReference>
<accession>A0A0F5IVB5</accession>
<name>A0A0F5IVB5_9BACT</name>
<dbReference type="PANTHER" id="PTHR10605:SF56">
    <property type="entry name" value="BIFUNCTIONAL HEPARAN SULFATE N-DEACETYLASE_N-SULFOTRANSFERASE"/>
    <property type="match status" value="1"/>
</dbReference>
<protein>
    <recommendedName>
        <fullName evidence="3">Sulfotransferase domain-containing protein</fullName>
    </recommendedName>
</protein>
<dbReference type="Gene3D" id="3.40.50.300">
    <property type="entry name" value="P-loop containing nucleotide triphosphate hydrolases"/>
    <property type="match status" value="1"/>
</dbReference>
<dbReference type="Proteomes" id="UP000033035">
    <property type="component" value="Unassembled WGS sequence"/>
</dbReference>
<evidence type="ECO:0000313" key="5">
    <source>
        <dbReference type="Proteomes" id="UP000033035"/>
    </source>
</evidence>
<dbReference type="Pfam" id="PF00685">
    <property type="entry name" value="Sulfotransfer_1"/>
    <property type="match status" value="1"/>
</dbReference>
<evidence type="ECO:0000313" key="4">
    <source>
        <dbReference type="EMBL" id="KKB49190.1"/>
    </source>
</evidence>
<organism evidence="4 5">
    <name type="scientific">Parabacteroides gordonii MS-1 = DSM 23371</name>
    <dbReference type="NCBI Taxonomy" id="1203610"/>
    <lineage>
        <taxon>Bacteria</taxon>
        <taxon>Pseudomonadati</taxon>
        <taxon>Bacteroidota</taxon>
        <taxon>Bacteroidia</taxon>
        <taxon>Bacteroidales</taxon>
        <taxon>Tannerellaceae</taxon>
        <taxon>Parabacteroides</taxon>
    </lineage>
</organism>
<dbReference type="GO" id="GO:0008146">
    <property type="term" value="F:sulfotransferase activity"/>
    <property type="evidence" value="ECO:0007669"/>
    <property type="project" value="InterPro"/>
</dbReference>
<dbReference type="HOGENOM" id="CLU_017703_1_2_10"/>
<keyword evidence="1" id="KW-0808">Transferase</keyword>
<dbReference type="STRING" id="1203610.HMPREF1536_04254"/>
<keyword evidence="5" id="KW-1185">Reference proteome</keyword>
<keyword evidence="2" id="KW-0325">Glycoprotein</keyword>
<dbReference type="SUPFAM" id="SSF52540">
    <property type="entry name" value="P-loop containing nucleoside triphosphate hydrolases"/>
    <property type="match status" value="1"/>
</dbReference>
<comment type="caution">
    <text evidence="4">The sequence shown here is derived from an EMBL/GenBank/DDBJ whole genome shotgun (WGS) entry which is preliminary data.</text>
</comment>
<evidence type="ECO:0000256" key="1">
    <source>
        <dbReference type="ARBA" id="ARBA00022679"/>
    </source>
</evidence>